<reference evidence="2" key="1">
    <citation type="submission" date="2022-01" db="EMBL/GenBank/DDBJ databases">
        <authorList>
            <person name="Lagorce A."/>
        </authorList>
    </citation>
    <scope>NUCLEOTIDE SEQUENCE</scope>
    <source>
        <strain evidence="2">Th15_F1_D04</strain>
    </source>
</reference>
<evidence type="ECO:0000313" key="2">
    <source>
        <dbReference type="EMBL" id="CAH1536016.1"/>
    </source>
</evidence>
<keyword evidence="1" id="KW-1133">Transmembrane helix</keyword>
<evidence type="ECO:0000256" key="1">
    <source>
        <dbReference type="SAM" id="Phobius"/>
    </source>
</evidence>
<accession>A0AAU9Q950</accession>
<keyword evidence="1" id="KW-0812">Transmembrane</keyword>
<feature type="transmembrane region" description="Helical" evidence="1">
    <location>
        <begin position="21"/>
        <end position="41"/>
    </location>
</feature>
<protein>
    <submittedName>
        <fullName evidence="2">Uncharacterized protein</fullName>
    </submittedName>
</protein>
<dbReference type="AlphaFoldDB" id="A0AAU9Q950"/>
<dbReference type="EMBL" id="CAKMTQ010000034">
    <property type="protein sequence ID" value="CAH1536016.1"/>
    <property type="molecule type" value="Genomic_DNA"/>
</dbReference>
<dbReference type="Proteomes" id="UP001295420">
    <property type="component" value="Unassembled WGS sequence"/>
</dbReference>
<organism evidence="2 3">
    <name type="scientific">Vibrio owensii</name>
    <dbReference type="NCBI Taxonomy" id="696485"/>
    <lineage>
        <taxon>Bacteria</taxon>
        <taxon>Pseudomonadati</taxon>
        <taxon>Pseudomonadota</taxon>
        <taxon>Gammaproteobacteria</taxon>
        <taxon>Vibrionales</taxon>
        <taxon>Vibrionaceae</taxon>
        <taxon>Vibrio</taxon>
    </lineage>
</organism>
<evidence type="ECO:0000313" key="3">
    <source>
        <dbReference type="Proteomes" id="UP001295420"/>
    </source>
</evidence>
<comment type="caution">
    <text evidence="2">The sequence shown here is derived from an EMBL/GenBank/DDBJ whole genome shotgun (WGS) entry which is preliminary data.</text>
</comment>
<keyword evidence="1" id="KW-0472">Membrane</keyword>
<gene>
    <name evidence="2" type="ORF">THF1D04_40324</name>
</gene>
<sequence>MSNMKRTVVELQRHNKISNSNISLLNKLLAYSLFMMASLSVSL</sequence>
<name>A0AAU9Q950_9VIBR</name>
<proteinExistence type="predicted"/>